<dbReference type="KEGG" id="bgv:CAL12_20120"/>
<dbReference type="Proteomes" id="UP000194151">
    <property type="component" value="Chromosome"/>
</dbReference>
<dbReference type="PANTHER" id="PTHR11365:SF23">
    <property type="entry name" value="HYPOTHETICAL 5-OXOPROLINASE (EUROFUNG)-RELATED"/>
    <property type="match status" value="1"/>
</dbReference>
<feature type="region of interest" description="Disordered" evidence="1">
    <location>
        <begin position="1"/>
        <end position="78"/>
    </location>
</feature>
<sequence length="724" mass="78645">MPGTAAGHRQCRAGGIRIQRGHALPGPGLRRNGDLRQGWRPRSGARGHPRILRGHLPASLRPHLPGPAAGDHELPRHRERAAAHRFWDGRDTGGGRRRQDRHAAGLLHAHPAMDGFRRAPARRNRAGAAVPRPGHRRGKRIHHGRAQRVAHPRRRARQPDHRTLASRGSVMNADNRIDPVTLEMLWRRLISIVGELGSTLRRTSFSTVVRDIGDFGCAIFDADARLLAQTPASTPGLCGPLGTMLRNILDHYPKGSFQEGDVFIGNDPWAGSGHHNDITIMVPVFHDGRHIAYVVTCCHHVDIGGRRATTESRDNYEEGLRIPMLKYYRAGVLNDDVQAFIASNVRSHETVLGDLQAQVSACHVGGERLCDICAEMGWDDLQGLSDEIVVRSEAVTREEINRLKPGVYTHEAKIDIVGGETVIIQTSVTIGDGRIVVDFSGSSAQVKPAINCTLAYTSAYTYFGVLCMLNLPVSINEGTLRPITVVAEEGSVLNCRFPAPVFGRTAIGTFLPDLVYQAVAPGASDRVCAGAGATPMWGQYMFGKRRDGENFAPFNVSSGGLGARANKDGVSCLAFPYNVGNTPVEVIESEVPMIVEERSLWEDSAGPGRFRGGFGQKYVLRLLDGDLGPVGEVLASFRGGRFVYPPEGVLGGGSAPRGFLSIRGESKDAGRQITLRPGDRIVSHIPGGGGYGDPKERSRERVEEDLKNGLITPEHAKQFYGYAA</sequence>
<feature type="domain" description="Hydantoinase B/oxoprolinase" evidence="2">
    <location>
        <begin position="178"/>
        <end position="694"/>
    </location>
</feature>
<feature type="compositionally biased region" description="Basic residues" evidence="1">
    <location>
        <begin position="133"/>
        <end position="156"/>
    </location>
</feature>
<dbReference type="GO" id="GO:0005829">
    <property type="term" value="C:cytosol"/>
    <property type="evidence" value="ECO:0007669"/>
    <property type="project" value="TreeGrafter"/>
</dbReference>
<protein>
    <recommendedName>
        <fullName evidence="2">Hydantoinase B/oxoprolinase domain-containing protein</fullName>
    </recommendedName>
</protein>
<dbReference type="PANTHER" id="PTHR11365">
    <property type="entry name" value="5-OXOPROLINASE RELATED"/>
    <property type="match status" value="1"/>
</dbReference>
<evidence type="ECO:0000313" key="3">
    <source>
        <dbReference type="EMBL" id="ARP82891.1"/>
    </source>
</evidence>
<dbReference type="GO" id="GO:0017168">
    <property type="term" value="F:5-oxoprolinase (ATP-hydrolyzing) activity"/>
    <property type="evidence" value="ECO:0007669"/>
    <property type="project" value="TreeGrafter"/>
</dbReference>
<accession>A0A1W6YPF2</accession>
<evidence type="ECO:0000256" key="1">
    <source>
        <dbReference type="SAM" id="MobiDB-lite"/>
    </source>
</evidence>
<keyword evidence="4" id="KW-1185">Reference proteome</keyword>
<gene>
    <name evidence="3" type="ORF">CAL12_20120</name>
</gene>
<evidence type="ECO:0000313" key="4">
    <source>
        <dbReference type="Proteomes" id="UP000194151"/>
    </source>
</evidence>
<evidence type="ECO:0000259" key="2">
    <source>
        <dbReference type="Pfam" id="PF02538"/>
    </source>
</evidence>
<feature type="region of interest" description="Disordered" evidence="1">
    <location>
        <begin position="122"/>
        <end position="162"/>
    </location>
</feature>
<dbReference type="InterPro" id="IPR045079">
    <property type="entry name" value="Oxoprolinase-like"/>
</dbReference>
<reference evidence="3 4" key="1">
    <citation type="submission" date="2017-05" db="EMBL/GenBank/DDBJ databases">
        <title>Complete and WGS of Bordetella genogroups.</title>
        <authorList>
            <person name="Spilker T."/>
            <person name="LiPuma J."/>
        </authorList>
    </citation>
    <scope>NUCLEOTIDE SEQUENCE [LARGE SCALE GENOMIC DNA]</scope>
    <source>
        <strain evidence="3 4">AU19157</strain>
    </source>
</reference>
<dbReference type="Pfam" id="PF02538">
    <property type="entry name" value="Hydantoinase_B"/>
    <property type="match status" value="1"/>
</dbReference>
<feature type="compositionally biased region" description="Basic residues" evidence="1">
    <location>
        <begin position="43"/>
        <end position="53"/>
    </location>
</feature>
<dbReference type="AlphaFoldDB" id="A0A1W6YPF2"/>
<dbReference type="STRING" id="1416806.CAL12_20120"/>
<organism evidence="3 4">
    <name type="scientific">Bordetella genomosp. 8</name>
    <dbReference type="NCBI Taxonomy" id="1416806"/>
    <lineage>
        <taxon>Bacteria</taxon>
        <taxon>Pseudomonadati</taxon>
        <taxon>Pseudomonadota</taxon>
        <taxon>Betaproteobacteria</taxon>
        <taxon>Burkholderiales</taxon>
        <taxon>Alcaligenaceae</taxon>
        <taxon>Bordetella</taxon>
    </lineage>
</organism>
<dbReference type="InterPro" id="IPR003692">
    <property type="entry name" value="Hydantoinase_B"/>
</dbReference>
<proteinExistence type="predicted"/>
<dbReference type="GO" id="GO:0006749">
    <property type="term" value="P:glutathione metabolic process"/>
    <property type="evidence" value="ECO:0007669"/>
    <property type="project" value="TreeGrafter"/>
</dbReference>
<name>A0A1W6YPF2_9BORD</name>
<dbReference type="EMBL" id="CP021108">
    <property type="protein sequence ID" value="ARP82891.1"/>
    <property type="molecule type" value="Genomic_DNA"/>
</dbReference>